<feature type="domain" description="Glycosyltransferase 2-like" evidence="2">
    <location>
        <begin position="7"/>
        <end position="118"/>
    </location>
</feature>
<dbReference type="GO" id="GO:0016757">
    <property type="term" value="F:glycosyltransferase activity"/>
    <property type="evidence" value="ECO:0007669"/>
    <property type="project" value="UniProtKB-KW"/>
</dbReference>
<organism evidence="3 4">
    <name type="scientific">Bacteroides vicugnae</name>
    <dbReference type="NCBI Taxonomy" id="3037989"/>
    <lineage>
        <taxon>Bacteria</taxon>
        <taxon>Pseudomonadati</taxon>
        <taxon>Bacteroidota</taxon>
        <taxon>Bacteroidia</taxon>
        <taxon>Bacteroidales</taxon>
        <taxon>Bacteroidaceae</taxon>
        <taxon>Bacteroides</taxon>
    </lineage>
</organism>
<name>A0ABU5HW62_9BACE</name>
<evidence type="ECO:0000313" key="4">
    <source>
        <dbReference type="Proteomes" id="UP001292913"/>
    </source>
</evidence>
<keyword evidence="4" id="KW-1185">Reference proteome</keyword>
<comment type="caution">
    <text evidence="3">The sequence shown here is derived from an EMBL/GenBank/DDBJ whole genome shotgun (WGS) entry which is preliminary data.</text>
</comment>
<dbReference type="RefSeq" id="WP_322019846.1">
    <property type="nucleotide sequence ID" value="NZ_JARZAK010000023.1"/>
</dbReference>
<dbReference type="Gene3D" id="3.90.550.10">
    <property type="entry name" value="Spore Coat Polysaccharide Biosynthesis Protein SpsA, Chain A"/>
    <property type="match status" value="1"/>
</dbReference>
<keyword evidence="1" id="KW-0472">Membrane</keyword>
<feature type="transmembrane region" description="Helical" evidence="1">
    <location>
        <begin position="302"/>
        <end position="319"/>
    </location>
</feature>
<dbReference type="Proteomes" id="UP001292913">
    <property type="component" value="Unassembled WGS sequence"/>
</dbReference>
<dbReference type="Pfam" id="PF00535">
    <property type="entry name" value="Glycos_transf_2"/>
    <property type="match status" value="1"/>
</dbReference>
<dbReference type="EC" id="2.4.-.-" evidence="3"/>
<evidence type="ECO:0000313" key="3">
    <source>
        <dbReference type="EMBL" id="MDY7260428.1"/>
    </source>
</evidence>
<evidence type="ECO:0000256" key="1">
    <source>
        <dbReference type="SAM" id="Phobius"/>
    </source>
</evidence>
<gene>
    <name evidence="3" type="ORF">QHG74_22185</name>
</gene>
<dbReference type="PANTHER" id="PTHR22916">
    <property type="entry name" value="GLYCOSYLTRANSFERASE"/>
    <property type="match status" value="1"/>
</dbReference>
<keyword evidence="1" id="KW-1133">Transmembrane helix</keyword>
<dbReference type="SUPFAM" id="SSF53448">
    <property type="entry name" value="Nucleotide-diphospho-sugar transferases"/>
    <property type="match status" value="1"/>
</dbReference>
<dbReference type="CDD" id="cd00761">
    <property type="entry name" value="Glyco_tranf_GTA_type"/>
    <property type="match status" value="1"/>
</dbReference>
<dbReference type="PANTHER" id="PTHR22916:SF3">
    <property type="entry name" value="UDP-GLCNAC:BETAGAL BETA-1,3-N-ACETYLGLUCOSAMINYLTRANSFERASE-LIKE PROTEIN 1"/>
    <property type="match status" value="1"/>
</dbReference>
<reference evidence="3 4" key="1">
    <citation type="submission" date="2023-04" db="EMBL/GenBank/DDBJ databases">
        <title>Bacteroides pacosi sp. nov., isolated from the fecal material of an alpaca.</title>
        <authorList>
            <person name="Miller S."/>
            <person name="Hendry M."/>
            <person name="King J."/>
            <person name="Sankaranarayanan K."/>
            <person name="Lawson P.A."/>
        </authorList>
    </citation>
    <scope>NUCLEOTIDE SEQUENCE [LARGE SCALE GENOMIC DNA]</scope>
    <source>
        <strain evidence="3 4">A2-P53</strain>
    </source>
</reference>
<keyword evidence="3" id="KW-0808">Transferase</keyword>
<sequence length="327" mass="38569">MYDKLISIVLPTFNRKEYLKLTLDCFLDQVNRNANDISFCVCNNASTDGTDSFLEKYNLKNKNVGFVNFTEHVDVGYSISRANDLANGKYILMWGDDDIPDPYLLDVLLKIVKEYSDVGLVHYNRLVGYDDNIDCINKLLVNDRNTSCSIEFFNTINDFLVEHALDITFLSSFIFKNDLWKRNRGKVITSSHFGYEFLGKILHGFMFDKICYIPYPLCIQRKPYNRPWMSRSPYYRFIGIPNMYADFEKWGLIKSARELWSSQGNRNREFFSIMSQTSIFKSEYRPIYKDMLKSQSTIGRKLWTLIFIFLFPSWIYKFVRKRVFGNS</sequence>
<dbReference type="InterPro" id="IPR001173">
    <property type="entry name" value="Glyco_trans_2-like"/>
</dbReference>
<dbReference type="EMBL" id="JARZAK010000023">
    <property type="protein sequence ID" value="MDY7260428.1"/>
    <property type="molecule type" value="Genomic_DNA"/>
</dbReference>
<keyword evidence="1" id="KW-0812">Transmembrane</keyword>
<keyword evidence="3" id="KW-0328">Glycosyltransferase</keyword>
<proteinExistence type="predicted"/>
<evidence type="ECO:0000259" key="2">
    <source>
        <dbReference type="Pfam" id="PF00535"/>
    </source>
</evidence>
<dbReference type="InterPro" id="IPR029044">
    <property type="entry name" value="Nucleotide-diphossugar_trans"/>
</dbReference>
<accession>A0ABU5HW62</accession>
<protein>
    <submittedName>
        <fullName evidence="3">Glycosyltransferase family 2 protein</fullName>
        <ecNumber evidence="3">2.4.-.-</ecNumber>
    </submittedName>
</protein>